<sequence>MGSAANTTTPTATTTRTLRVRRKE</sequence>
<evidence type="ECO:0000256" key="1">
    <source>
        <dbReference type="SAM" id="MobiDB-lite"/>
    </source>
</evidence>
<dbReference type="AlphaFoldDB" id="A0A0A8Z9P3"/>
<reference evidence="2" key="2">
    <citation type="journal article" date="2015" name="Data Brief">
        <title>Shoot transcriptome of the giant reed, Arundo donax.</title>
        <authorList>
            <person name="Barrero R.A."/>
            <person name="Guerrero F.D."/>
            <person name="Moolhuijzen P."/>
            <person name="Goolsby J.A."/>
            <person name="Tidwell J."/>
            <person name="Bellgard S.E."/>
            <person name="Bellgard M.I."/>
        </authorList>
    </citation>
    <scope>NUCLEOTIDE SEQUENCE</scope>
    <source>
        <tissue evidence="2">Shoot tissue taken approximately 20 cm above the soil surface</tissue>
    </source>
</reference>
<reference evidence="2" key="1">
    <citation type="submission" date="2014-09" db="EMBL/GenBank/DDBJ databases">
        <authorList>
            <person name="Magalhaes I.L.F."/>
            <person name="Oliveira U."/>
            <person name="Santos F.R."/>
            <person name="Vidigal T.H.D.A."/>
            <person name="Brescovit A.D."/>
            <person name="Santos A.J."/>
        </authorList>
    </citation>
    <scope>NUCLEOTIDE SEQUENCE</scope>
    <source>
        <tissue evidence="2">Shoot tissue taken approximately 20 cm above the soil surface</tissue>
    </source>
</reference>
<proteinExistence type="predicted"/>
<accession>A0A0A8Z9P3</accession>
<feature type="compositionally biased region" description="Low complexity" evidence="1">
    <location>
        <begin position="7"/>
        <end position="17"/>
    </location>
</feature>
<name>A0A0A8Z9P3_ARUDO</name>
<evidence type="ECO:0000313" key="2">
    <source>
        <dbReference type="EMBL" id="JAD35531.1"/>
    </source>
</evidence>
<organism evidence="2">
    <name type="scientific">Arundo donax</name>
    <name type="common">Giant reed</name>
    <name type="synonym">Donax arundinaceus</name>
    <dbReference type="NCBI Taxonomy" id="35708"/>
    <lineage>
        <taxon>Eukaryota</taxon>
        <taxon>Viridiplantae</taxon>
        <taxon>Streptophyta</taxon>
        <taxon>Embryophyta</taxon>
        <taxon>Tracheophyta</taxon>
        <taxon>Spermatophyta</taxon>
        <taxon>Magnoliopsida</taxon>
        <taxon>Liliopsida</taxon>
        <taxon>Poales</taxon>
        <taxon>Poaceae</taxon>
        <taxon>PACMAD clade</taxon>
        <taxon>Arundinoideae</taxon>
        <taxon>Arundineae</taxon>
        <taxon>Arundo</taxon>
    </lineage>
</organism>
<feature type="region of interest" description="Disordered" evidence="1">
    <location>
        <begin position="1"/>
        <end position="24"/>
    </location>
</feature>
<dbReference type="EMBL" id="GBRH01262364">
    <property type="protein sequence ID" value="JAD35531.1"/>
    <property type="molecule type" value="Transcribed_RNA"/>
</dbReference>
<protein>
    <submittedName>
        <fullName evidence="2">Uncharacterized protein</fullName>
    </submittedName>
</protein>